<comment type="subcellular location">
    <subcellularLocation>
        <location evidence="5 10">Cytoplasm</location>
    </subcellularLocation>
</comment>
<dbReference type="AlphaFoldDB" id="A0A095SKR3"/>
<dbReference type="PANTHER" id="PTHR43440">
    <property type="entry name" value="UREASE"/>
    <property type="match status" value="1"/>
</dbReference>
<comment type="pathway">
    <text evidence="1 5">Nitrogen metabolism; urea degradation; CO(2) and NH(3) from urea (urease route): step 1/1.</text>
</comment>
<reference evidence="13 14" key="1">
    <citation type="submission" date="2012-09" db="EMBL/GenBank/DDBJ databases">
        <title>Genome Sequence of alkane-degrading Bacterium Alcanivorax sp. 19-m-6.</title>
        <authorList>
            <person name="Lai Q."/>
            <person name="Shao Z."/>
        </authorList>
    </citation>
    <scope>NUCLEOTIDE SEQUENCE [LARGE SCALE GENOMIC DNA]</scope>
    <source>
        <strain evidence="13 14">19-m-6</strain>
    </source>
</reference>
<dbReference type="MEROPS" id="M38.982"/>
<dbReference type="Proteomes" id="UP000029444">
    <property type="component" value="Unassembled WGS sequence"/>
</dbReference>
<dbReference type="Gene3D" id="3.20.20.140">
    <property type="entry name" value="Metal-dependent hydrolases"/>
    <property type="match status" value="1"/>
</dbReference>
<feature type="modified residue" description="N6-carboxylysine" evidence="5 7">
    <location>
        <position position="220"/>
    </location>
</feature>
<keyword evidence="2 5" id="KW-0533">Nickel</keyword>
<dbReference type="NCBIfam" id="TIGR01792">
    <property type="entry name" value="urease_alph"/>
    <property type="match status" value="1"/>
</dbReference>
<evidence type="ECO:0000256" key="10">
    <source>
        <dbReference type="PROSITE-ProRule" id="PRU00700"/>
    </source>
</evidence>
<evidence type="ECO:0000313" key="13">
    <source>
        <dbReference type="EMBL" id="KGD64934.1"/>
    </source>
</evidence>
<comment type="PTM">
    <text evidence="7">Carbamylation allows a single lysine to coordinate two nickel ions.</text>
</comment>
<dbReference type="PROSITE" id="PS01120">
    <property type="entry name" value="UREASE_1"/>
    <property type="match status" value="1"/>
</dbReference>
<dbReference type="InterPro" id="IPR005848">
    <property type="entry name" value="Urease_asu"/>
</dbReference>
<dbReference type="PANTHER" id="PTHR43440:SF1">
    <property type="entry name" value="UREASE"/>
    <property type="match status" value="1"/>
</dbReference>
<evidence type="ECO:0000256" key="1">
    <source>
        <dbReference type="ARBA" id="ARBA00004897"/>
    </source>
</evidence>
<dbReference type="Pfam" id="PF01979">
    <property type="entry name" value="Amidohydro_1"/>
    <property type="match status" value="1"/>
</dbReference>
<dbReference type="NCBIfam" id="NF009686">
    <property type="entry name" value="PRK13207.1"/>
    <property type="match status" value="1"/>
</dbReference>
<feature type="binding site" evidence="5 8">
    <location>
        <position position="142"/>
    </location>
    <ligand>
        <name>Ni(2+)</name>
        <dbReference type="ChEBI" id="CHEBI:49786"/>
        <label>1</label>
    </ligand>
</feature>
<dbReference type="UniPathway" id="UPA00258">
    <property type="reaction ID" value="UER00370"/>
</dbReference>
<feature type="binding site" description="via carbamate group" evidence="5 8">
    <location>
        <position position="220"/>
    </location>
    <ligand>
        <name>Ni(2+)</name>
        <dbReference type="ChEBI" id="CHEBI:49786"/>
        <label>2</label>
    </ligand>
</feature>
<dbReference type="InterPro" id="IPR029754">
    <property type="entry name" value="Urease_Ni-bd"/>
</dbReference>
<dbReference type="InterPro" id="IPR032466">
    <property type="entry name" value="Metal_Hydrolase"/>
</dbReference>
<feature type="domain" description="Urease" evidence="12">
    <location>
        <begin position="135"/>
        <end position="571"/>
    </location>
</feature>
<dbReference type="InterPro" id="IPR050112">
    <property type="entry name" value="Urease_alpha_subunit"/>
</dbReference>
<dbReference type="EMBL" id="ARXV01000006">
    <property type="protein sequence ID" value="KGD64934.1"/>
    <property type="molecule type" value="Genomic_DNA"/>
</dbReference>
<dbReference type="PATRIC" id="fig|1177154.3.peg.1875"/>
<dbReference type="STRING" id="1177154.Y5S_01842"/>
<dbReference type="InterPro" id="IPR017951">
    <property type="entry name" value="Urease_asu_c"/>
</dbReference>
<dbReference type="HAMAP" id="MF_01953">
    <property type="entry name" value="Urease_alpha"/>
    <property type="match status" value="1"/>
</dbReference>
<sequence>MAHSIERSRYVQLYGPTVGDSVRLGDTGLWAKVEHDSCVGGDELVFGAGKTMRCGTGCDGVLTAADGVLDLVITNALIIDTVLGVIKADIGIKNGRIAGIGKAGDPNIMDGVTAGLIVGVNTDVRAAEGLIVTAGAIDCHVHFIDPGQVEEALSAGFTTLMGGGLGPTTVPIASTGTTNLGHMLRAAEAFPVNFGFIAKAASHTVEPLLEQLAAGAAGLKIHEDWGATPAVIDAALKAAEIGGGQIQLHTDTLNESGFVEHTMRAIAGRGIHAYHVEGAGGGHAPDIIRMCGKANILPSSTNPTNPFTINTFDEHFDMAMTSHHLNPRLPEDVAFAESRIRKETIGAEDVLHDIGAISAIGSDSQGMGRIGETITRCWQLADHMRELRGTLPEDRGSGADNFRIRRYLAKYTINPARMFGIDAEVGSLEVGKLADLVFWKPEYFGAKPELIMKSGFPVWAPLGEANASLMSCEPLRYRPMWGYFGRAPQALGVRFVSPAAITSGIARRLDLKSAMVPVADTRGTRKSDMLLNDLVPNIDVDAESFQVRIDGQPLISTPLTRVTLGQSYMLK</sequence>
<dbReference type="GO" id="GO:0009039">
    <property type="term" value="F:urease activity"/>
    <property type="evidence" value="ECO:0007669"/>
    <property type="project" value="UniProtKB-UniRule"/>
</dbReference>
<comment type="caution">
    <text evidence="13">The sequence shown here is derived from an EMBL/GenBank/DDBJ whole genome shotgun (WGS) entry which is preliminary data.</text>
</comment>
<dbReference type="PROSITE" id="PS51368">
    <property type="entry name" value="UREASE_3"/>
    <property type="match status" value="1"/>
</dbReference>
<dbReference type="SUPFAM" id="SSF51338">
    <property type="entry name" value="Composite domain of metallo-dependent hydrolases"/>
    <property type="match status" value="2"/>
</dbReference>
<evidence type="ECO:0000256" key="4">
    <source>
        <dbReference type="ARBA" id="ARBA00022801"/>
    </source>
</evidence>
<dbReference type="GO" id="GO:0043419">
    <property type="term" value="P:urea catabolic process"/>
    <property type="evidence" value="ECO:0007669"/>
    <property type="project" value="UniProtKB-UniRule"/>
</dbReference>
<evidence type="ECO:0000256" key="7">
    <source>
        <dbReference type="PIRSR" id="PIRSR611612-50"/>
    </source>
</evidence>
<dbReference type="eggNOG" id="COG0804">
    <property type="taxonomic scope" value="Bacteria"/>
</dbReference>
<dbReference type="InterPro" id="IPR011059">
    <property type="entry name" value="Metal-dep_hydrolase_composite"/>
</dbReference>
<dbReference type="SUPFAM" id="SSF51556">
    <property type="entry name" value="Metallo-dependent hydrolases"/>
    <property type="match status" value="1"/>
</dbReference>
<evidence type="ECO:0000256" key="5">
    <source>
        <dbReference type="HAMAP-Rule" id="MF_01953"/>
    </source>
</evidence>
<dbReference type="InterPro" id="IPR006680">
    <property type="entry name" value="Amidohydro-rel"/>
</dbReference>
<dbReference type="EC" id="3.5.1.5" evidence="5 6"/>
<protein>
    <recommendedName>
        <fullName evidence="5 6">Urease subunit alpha</fullName>
        <ecNumber evidence="5 6">3.5.1.5</ecNumber>
    </recommendedName>
    <alternativeName>
        <fullName evidence="5">Urea amidohydrolase subunit alpha</fullName>
    </alternativeName>
</protein>
<evidence type="ECO:0000256" key="8">
    <source>
        <dbReference type="PIRSR" id="PIRSR611612-51"/>
    </source>
</evidence>
<dbReference type="Gene3D" id="2.30.40.10">
    <property type="entry name" value="Urease, subunit C, domain 1"/>
    <property type="match status" value="1"/>
</dbReference>
<organism evidence="13 14">
    <name type="scientific">Alcanivorax nanhaiticus</name>
    <dbReference type="NCBI Taxonomy" id="1177154"/>
    <lineage>
        <taxon>Bacteria</taxon>
        <taxon>Pseudomonadati</taxon>
        <taxon>Pseudomonadota</taxon>
        <taxon>Gammaproteobacteria</taxon>
        <taxon>Oceanospirillales</taxon>
        <taxon>Alcanivoracaceae</taxon>
        <taxon>Alcanivorax</taxon>
    </lineage>
</organism>
<evidence type="ECO:0000256" key="11">
    <source>
        <dbReference type="RuleBase" id="RU004158"/>
    </source>
</evidence>
<evidence type="ECO:0000256" key="9">
    <source>
        <dbReference type="PIRSR" id="PIRSR611612-52"/>
    </source>
</evidence>
<feature type="active site" description="Proton donor" evidence="5 9">
    <location>
        <position position="323"/>
    </location>
</feature>
<keyword evidence="14" id="KW-1185">Reference proteome</keyword>
<comment type="PTM">
    <text evidence="5">Carboxylation allows a single lysine to coordinate two nickel ions.</text>
</comment>
<keyword evidence="4 5" id="KW-0378">Hydrolase</keyword>
<accession>A0A095SKR3</accession>
<evidence type="ECO:0000256" key="6">
    <source>
        <dbReference type="NCBIfam" id="TIGR01792"/>
    </source>
</evidence>
<keyword evidence="5 10" id="KW-0963">Cytoplasm</keyword>
<feature type="binding site" evidence="5 8">
    <location>
        <position position="275"/>
    </location>
    <ligand>
        <name>Ni(2+)</name>
        <dbReference type="ChEBI" id="CHEBI:49786"/>
        <label>2</label>
    </ligand>
</feature>
<feature type="binding site" evidence="5 10">
    <location>
        <position position="222"/>
    </location>
    <ligand>
        <name>substrate</name>
    </ligand>
</feature>
<comment type="cofactor">
    <cofactor evidence="5 8">
        <name>Ni cation</name>
        <dbReference type="ChEBI" id="CHEBI:25516"/>
    </cofactor>
    <text evidence="5 8">Binds 2 nickel ions per subunit.</text>
</comment>
<feature type="binding site" evidence="5 8">
    <location>
        <position position="363"/>
    </location>
    <ligand>
        <name>Ni(2+)</name>
        <dbReference type="ChEBI" id="CHEBI:49786"/>
        <label>1</label>
    </ligand>
</feature>
<dbReference type="Pfam" id="PF00449">
    <property type="entry name" value="Urease_alpha"/>
    <property type="match status" value="1"/>
</dbReference>
<evidence type="ECO:0000256" key="2">
    <source>
        <dbReference type="ARBA" id="ARBA00022596"/>
    </source>
</evidence>
<dbReference type="PRINTS" id="PR01752">
    <property type="entry name" value="UREASE"/>
</dbReference>
<comment type="similarity">
    <text evidence="5 11">Belongs to the metallo-dependent hydrolases superfamily. Urease alpha subunit family.</text>
</comment>
<keyword evidence="3 5" id="KW-0479">Metal-binding</keyword>
<dbReference type="InterPro" id="IPR011612">
    <property type="entry name" value="Urease_alpha_N_dom"/>
</dbReference>
<feature type="binding site" evidence="5 8">
    <location>
        <position position="249"/>
    </location>
    <ligand>
        <name>Ni(2+)</name>
        <dbReference type="ChEBI" id="CHEBI:49786"/>
        <label>2</label>
    </ligand>
</feature>
<name>A0A095SKR3_9GAMM</name>
<comment type="catalytic activity">
    <reaction evidence="5">
        <text>urea + 2 H2O + H(+) = hydrogencarbonate + 2 NH4(+)</text>
        <dbReference type="Rhea" id="RHEA:20557"/>
        <dbReference type="ChEBI" id="CHEBI:15377"/>
        <dbReference type="ChEBI" id="CHEBI:15378"/>
        <dbReference type="ChEBI" id="CHEBI:16199"/>
        <dbReference type="ChEBI" id="CHEBI:17544"/>
        <dbReference type="ChEBI" id="CHEBI:28938"/>
        <dbReference type="EC" id="3.5.1.5"/>
    </reaction>
</comment>
<dbReference type="GO" id="GO:0005737">
    <property type="term" value="C:cytoplasm"/>
    <property type="evidence" value="ECO:0007669"/>
    <property type="project" value="UniProtKB-SubCell"/>
</dbReference>
<feature type="binding site" description="via carbamate group" evidence="5 8">
    <location>
        <position position="220"/>
    </location>
    <ligand>
        <name>Ni(2+)</name>
        <dbReference type="ChEBI" id="CHEBI:49786"/>
        <label>1</label>
    </ligand>
</feature>
<evidence type="ECO:0000313" key="14">
    <source>
        <dbReference type="Proteomes" id="UP000029444"/>
    </source>
</evidence>
<evidence type="ECO:0000259" key="12">
    <source>
        <dbReference type="PROSITE" id="PS51368"/>
    </source>
</evidence>
<feature type="binding site" evidence="5 8">
    <location>
        <position position="140"/>
    </location>
    <ligand>
        <name>Ni(2+)</name>
        <dbReference type="ChEBI" id="CHEBI:49786"/>
        <label>1</label>
    </ligand>
</feature>
<dbReference type="OrthoDB" id="9802793at2"/>
<dbReference type="GO" id="GO:0016151">
    <property type="term" value="F:nickel cation binding"/>
    <property type="evidence" value="ECO:0007669"/>
    <property type="project" value="UniProtKB-UniRule"/>
</dbReference>
<gene>
    <name evidence="5" type="primary">ureC</name>
    <name evidence="13" type="ORF">Y5S_01842</name>
</gene>
<evidence type="ECO:0000256" key="3">
    <source>
        <dbReference type="ARBA" id="ARBA00022723"/>
    </source>
</evidence>
<dbReference type="RefSeq" id="WP_035232431.1">
    <property type="nucleotide sequence ID" value="NZ_ARXV01000006.1"/>
</dbReference>
<comment type="subunit">
    <text evidence="5">Heterotrimer of UreA (gamma), UreB (beta) and UreC (alpha) subunits. Three heterotrimers associate to form the active enzyme.</text>
</comment>
<proteinExistence type="inferred from homology"/>